<evidence type="ECO:0000313" key="8">
    <source>
        <dbReference type="Proteomes" id="UP001218579"/>
    </source>
</evidence>
<feature type="binding site" evidence="5">
    <location>
        <position position="83"/>
    </location>
    <ligand>
        <name>substrate</name>
    </ligand>
</feature>
<dbReference type="SUPFAM" id="SSF51283">
    <property type="entry name" value="dUTPase-like"/>
    <property type="match status" value="1"/>
</dbReference>
<comment type="function">
    <text evidence="5">This enzyme is involved in nucleotide metabolism: it produces dUMP, the immediate precursor of thymidine nucleotides and it decreases the intracellular concentration of dUTP so that uracil cannot be incorporated into DNA.</text>
</comment>
<dbReference type="RefSeq" id="WP_272745002.1">
    <property type="nucleotide sequence ID" value="NZ_JAQQKV010000002.1"/>
</dbReference>
<dbReference type="NCBIfam" id="TIGR00576">
    <property type="entry name" value="dut"/>
    <property type="match status" value="1"/>
</dbReference>
<evidence type="ECO:0000256" key="5">
    <source>
        <dbReference type="HAMAP-Rule" id="MF_00116"/>
    </source>
</evidence>
<comment type="cofactor">
    <cofactor evidence="5">
        <name>Mg(2+)</name>
        <dbReference type="ChEBI" id="CHEBI:18420"/>
    </cofactor>
</comment>
<organism evidence="7 8">
    <name type="scientific">Asticcacaulis machinosus</name>
    <dbReference type="NCBI Taxonomy" id="2984211"/>
    <lineage>
        <taxon>Bacteria</taxon>
        <taxon>Pseudomonadati</taxon>
        <taxon>Pseudomonadota</taxon>
        <taxon>Alphaproteobacteria</taxon>
        <taxon>Caulobacterales</taxon>
        <taxon>Caulobacteraceae</taxon>
        <taxon>Asticcacaulis</taxon>
    </lineage>
</organism>
<protein>
    <recommendedName>
        <fullName evidence="5">Deoxyuridine 5'-triphosphate nucleotidohydrolase</fullName>
        <shortName evidence="5">dUTPase</shortName>
        <ecNumber evidence="5">3.6.1.23</ecNumber>
    </recommendedName>
    <alternativeName>
        <fullName evidence="5">dUTP pyrophosphatase</fullName>
    </alternativeName>
</protein>
<evidence type="ECO:0000313" key="7">
    <source>
        <dbReference type="EMBL" id="MDC7676673.1"/>
    </source>
</evidence>
<keyword evidence="3 5" id="KW-0546">Nucleotide metabolism</keyword>
<dbReference type="InterPro" id="IPR033704">
    <property type="entry name" value="dUTPase_trimeric"/>
</dbReference>
<feature type="domain" description="dUTPase-like" evidence="6">
    <location>
        <begin position="17"/>
        <end position="149"/>
    </location>
</feature>
<accession>A0ABT5HL11</accession>
<dbReference type="HAMAP" id="MF_00116">
    <property type="entry name" value="dUTPase_bact"/>
    <property type="match status" value="1"/>
</dbReference>
<dbReference type="EMBL" id="JAQQKV010000002">
    <property type="protein sequence ID" value="MDC7676673.1"/>
    <property type="molecule type" value="Genomic_DNA"/>
</dbReference>
<feature type="binding site" evidence="5">
    <location>
        <begin position="70"/>
        <end position="72"/>
    </location>
    <ligand>
        <name>substrate</name>
    </ligand>
</feature>
<keyword evidence="5" id="KW-0460">Magnesium</keyword>
<evidence type="ECO:0000256" key="3">
    <source>
        <dbReference type="ARBA" id="ARBA00023080"/>
    </source>
</evidence>
<dbReference type="Proteomes" id="UP001218579">
    <property type="component" value="Unassembled WGS sequence"/>
</dbReference>
<comment type="caution">
    <text evidence="5">Lacks conserved residue(s) required for the propagation of feature annotation.</text>
</comment>
<comment type="pathway">
    <text evidence="5">Pyrimidine metabolism; dUMP biosynthesis; dUMP from dCTP (dUTP route): step 2/2.</text>
</comment>
<dbReference type="InterPro" id="IPR029054">
    <property type="entry name" value="dUTPase-like"/>
</dbReference>
<sequence>MTITAQIVQLPHSAGLPVPAYETDGSAGLDLRAAVPEGEPVTLKPLQRALIPTGLKMSVPLGYEVQVRPRSGLALKFGITCLNSPGTVDSDYRGEVGVILVNLGSEDFVINRGDRIAQMIVAQHARIGWDVVEVLDDTARGAGGFGSTGR</sequence>
<dbReference type="EC" id="3.6.1.23" evidence="5"/>
<comment type="catalytic activity">
    <reaction evidence="4 5">
        <text>dUTP + H2O = dUMP + diphosphate + H(+)</text>
        <dbReference type="Rhea" id="RHEA:10248"/>
        <dbReference type="ChEBI" id="CHEBI:15377"/>
        <dbReference type="ChEBI" id="CHEBI:15378"/>
        <dbReference type="ChEBI" id="CHEBI:33019"/>
        <dbReference type="ChEBI" id="CHEBI:61555"/>
        <dbReference type="ChEBI" id="CHEBI:246422"/>
        <dbReference type="EC" id="3.6.1.23"/>
    </reaction>
</comment>
<comment type="caution">
    <text evidence="7">The sequence shown here is derived from an EMBL/GenBank/DDBJ whole genome shotgun (WGS) entry which is preliminary data.</text>
</comment>
<evidence type="ECO:0000256" key="2">
    <source>
        <dbReference type="ARBA" id="ARBA00022801"/>
    </source>
</evidence>
<dbReference type="Pfam" id="PF00692">
    <property type="entry name" value="dUTPase"/>
    <property type="match status" value="1"/>
</dbReference>
<dbReference type="Gene3D" id="2.70.40.10">
    <property type="match status" value="1"/>
</dbReference>
<feature type="binding site" evidence="5">
    <location>
        <begin position="87"/>
        <end position="89"/>
    </location>
    <ligand>
        <name>substrate</name>
    </ligand>
</feature>
<name>A0ABT5HL11_9CAUL</name>
<dbReference type="PANTHER" id="PTHR11241">
    <property type="entry name" value="DEOXYURIDINE 5'-TRIPHOSPHATE NUCLEOTIDOHYDROLASE"/>
    <property type="match status" value="1"/>
</dbReference>
<gene>
    <name evidence="5 7" type="primary">dut</name>
    <name evidence="7" type="ORF">PQU98_11060</name>
</gene>
<dbReference type="PANTHER" id="PTHR11241:SF0">
    <property type="entry name" value="DEOXYURIDINE 5'-TRIPHOSPHATE NUCLEOTIDOHYDROLASE"/>
    <property type="match status" value="1"/>
</dbReference>
<dbReference type="InterPro" id="IPR008181">
    <property type="entry name" value="dUTPase"/>
</dbReference>
<keyword evidence="5" id="KW-0479">Metal-binding</keyword>
<evidence type="ECO:0000256" key="4">
    <source>
        <dbReference type="ARBA" id="ARBA00047686"/>
    </source>
</evidence>
<proteinExistence type="inferred from homology"/>
<dbReference type="CDD" id="cd07557">
    <property type="entry name" value="trimeric_dUTPase"/>
    <property type="match status" value="1"/>
</dbReference>
<keyword evidence="8" id="KW-1185">Reference proteome</keyword>
<reference evidence="7 8" key="1">
    <citation type="submission" date="2023-01" db="EMBL/GenBank/DDBJ databases">
        <title>Novel species of the genus Asticcacaulis isolated from rivers.</title>
        <authorList>
            <person name="Lu H."/>
        </authorList>
    </citation>
    <scope>NUCLEOTIDE SEQUENCE [LARGE SCALE GENOMIC DNA]</scope>
    <source>
        <strain evidence="7 8">LKC15W</strain>
    </source>
</reference>
<comment type="similarity">
    <text evidence="1 5">Belongs to the dUTPase family.</text>
</comment>
<dbReference type="GO" id="GO:0004170">
    <property type="term" value="F:dUTP diphosphatase activity"/>
    <property type="evidence" value="ECO:0007669"/>
    <property type="project" value="UniProtKB-EC"/>
</dbReference>
<evidence type="ECO:0000256" key="1">
    <source>
        <dbReference type="ARBA" id="ARBA00006581"/>
    </source>
</evidence>
<evidence type="ECO:0000259" key="6">
    <source>
        <dbReference type="Pfam" id="PF00692"/>
    </source>
</evidence>
<keyword evidence="2 5" id="KW-0378">Hydrolase</keyword>
<dbReference type="InterPro" id="IPR036157">
    <property type="entry name" value="dUTPase-like_sf"/>
</dbReference>
<dbReference type="NCBIfam" id="NF001862">
    <property type="entry name" value="PRK00601.1"/>
    <property type="match status" value="1"/>
</dbReference>